<dbReference type="EMBL" id="ML122323">
    <property type="protein sequence ID" value="RPD53389.1"/>
    <property type="molecule type" value="Genomic_DNA"/>
</dbReference>
<accession>A0A5C2RR66</accession>
<proteinExistence type="predicted"/>
<reference evidence="3" key="1">
    <citation type="journal article" date="2018" name="Genome Biol. Evol.">
        <title>Genomics and development of Lentinus tigrinus, a white-rot wood-decaying mushroom with dimorphic fruiting bodies.</title>
        <authorList>
            <person name="Wu B."/>
            <person name="Xu Z."/>
            <person name="Knudson A."/>
            <person name="Carlson A."/>
            <person name="Chen N."/>
            <person name="Kovaka S."/>
            <person name="LaButti K."/>
            <person name="Lipzen A."/>
            <person name="Pennachio C."/>
            <person name="Riley R."/>
            <person name="Schakwitz W."/>
            <person name="Umezawa K."/>
            <person name="Ohm R.A."/>
            <person name="Grigoriev I.V."/>
            <person name="Nagy L.G."/>
            <person name="Gibbons J."/>
            <person name="Hibbett D."/>
        </authorList>
    </citation>
    <scope>NUCLEOTIDE SEQUENCE [LARGE SCALE GENOMIC DNA]</scope>
    <source>
        <strain evidence="3">ALCF2SS1-6</strain>
    </source>
</reference>
<protein>
    <recommendedName>
        <fullName evidence="2">DUF6533 domain-containing protein</fullName>
    </recommendedName>
</protein>
<dbReference type="AlphaFoldDB" id="A0A5C2RR66"/>
<evidence type="ECO:0000313" key="3">
    <source>
        <dbReference type="EMBL" id="RPD53389.1"/>
    </source>
</evidence>
<feature type="domain" description="DUF6533" evidence="2">
    <location>
        <begin position="21"/>
        <end position="65"/>
    </location>
</feature>
<sequence>MTDNATIIAHYASAQNNYSSNIAAAVLLIYDYVITFDREVELFWTSNSLTAAPVLFYTTRYVGLLSVILARVKAVPGISLEHSHSYPRASRVILCISCGILVKVGATVDYFQAIPVGVFSGLRVFALSKGSWTLSIIVFMLSVVPFGTNMSLFNMGLTGTIDPIDGCGASVRITLQRTIMGFAAILLWNGTIYFIALLLMSVLHVIFTVTSVFFGGVGSALSLLEPPLTSILVWRFMIDLQDANQSHLKMGSDDPLYLTTNNAGSLSFTRAIGSVGAMFTSNVIESEDEHQLASLEHEGDGAADRRRSQT</sequence>
<keyword evidence="1" id="KW-1133">Transmembrane helix</keyword>
<dbReference type="OrthoDB" id="2753378at2759"/>
<gene>
    <name evidence="3" type="ORF">L227DRAFT_617056</name>
</gene>
<feature type="transmembrane region" description="Helical" evidence="1">
    <location>
        <begin position="205"/>
        <end position="224"/>
    </location>
</feature>
<feature type="transmembrane region" description="Helical" evidence="1">
    <location>
        <begin position="92"/>
        <end position="112"/>
    </location>
</feature>
<keyword evidence="4" id="KW-1185">Reference proteome</keyword>
<feature type="transmembrane region" description="Helical" evidence="1">
    <location>
        <begin position="178"/>
        <end position="199"/>
    </location>
</feature>
<organism evidence="3 4">
    <name type="scientific">Lentinus tigrinus ALCF2SS1-6</name>
    <dbReference type="NCBI Taxonomy" id="1328759"/>
    <lineage>
        <taxon>Eukaryota</taxon>
        <taxon>Fungi</taxon>
        <taxon>Dikarya</taxon>
        <taxon>Basidiomycota</taxon>
        <taxon>Agaricomycotina</taxon>
        <taxon>Agaricomycetes</taxon>
        <taxon>Polyporales</taxon>
        <taxon>Polyporaceae</taxon>
        <taxon>Lentinus</taxon>
    </lineage>
</organism>
<feature type="transmembrane region" description="Helical" evidence="1">
    <location>
        <begin position="132"/>
        <end position="157"/>
    </location>
</feature>
<evidence type="ECO:0000259" key="2">
    <source>
        <dbReference type="Pfam" id="PF20151"/>
    </source>
</evidence>
<keyword evidence="1" id="KW-0472">Membrane</keyword>
<dbReference type="Proteomes" id="UP000313359">
    <property type="component" value="Unassembled WGS sequence"/>
</dbReference>
<dbReference type="InterPro" id="IPR045340">
    <property type="entry name" value="DUF6533"/>
</dbReference>
<evidence type="ECO:0000256" key="1">
    <source>
        <dbReference type="SAM" id="Phobius"/>
    </source>
</evidence>
<dbReference type="Pfam" id="PF20151">
    <property type="entry name" value="DUF6533"/>
    <property type="match status" value="1"/>
</dbReference>
<name>A0A5C2RR66_9APHY</name>
<keyword evidence="1" id="KW-0812">Transmembrane</keyword>
<feature type="transmembrane region" description="Helical" evidence="1">
    <location>
        <begin position="54"/>
        <end position="72"/>
    </location>
</feature>
<evidence type="ECO:0000313" key="4">
    <source>
        <dbReference type="Proteomes" id="UP000313359"/>
    </source>
</evidence>